<accession>A0A937URY1</accession>
<feature type="compositionally biased region" description="Basic and acidic residues" evidence="3">
    <location>
        <begin position="375"/>
        <end position="385"/>
    </location>
</feature>
<sequence>MLSPTRPHAVDYHLPRETLADRLRAAVAARGDELAVLEGERRLSYAELAAAAGRVAAGLRAHGVGTGDTVLVQLPNWWETSVVSWGVFLAGAVLVPVVPIYRERELAHIVRQTRPAAAFVPEEYRSYRHAEALREVLRAARPAACGSASADDRPDVTVVAVRGSGDMGATGDVGVETLADWLAGPSFGGPEPIVPEAPAGAGDIAVVLYTSGTTSAPKGVLHSHQTLLAETRAMAAAARLGPADRVFMASPLSHITGLSYGVLLPADLGSPVVLQSRWDAAAAVDLIEEHRCAFTVSATPFLRGLTDVYAERRARSALRVFVCGGADIPATLVREAHTVMGTRVVRTYGSTELPTSSMGDPYGDLDAAATGEGRPMGDNELRRDPGALAGEPGGTDGSDGSARAGDVGQDGTAGPPAAAAVNDAAAGGEGELLVRGPELFLGYLDPELNRDAFTPDGFFRTGDLARIGADGTLVISGRIKDIINRGGEKFSAAEVESVLLSHPAVADIAVVASPDPTLVERACAFVVPAAGWTPPTLADLRDHVTGAGLAIQKAPELLVVVDDLPRTPSGKVQKFVLRRRAVAGSPPPPSVGSPPPAPGGTAEDRPATEGR</sequence>
<comment type="caution">
    <text evidence="6">The sequence shown here is derived from an EMBL/GenBank/DDBJ whole genome shotgun (WGS) entry which is preliminary data.</text>
</comment>
<dbReference type="PANTHER" id="PTHR43201:SF5">
    <property type="entry name" value="MEDIUM-CHAIN ACYL-COA LIGASE ACSF2, MITOCHONDRIAL"/>
    <property type="match status" value="1"/>
</dbReference>
<keyword evidence="7" id="KW-1185">Reference proteome</keyword>
<dbReference type="GO" id="GO:0031956">
    <property type="term" value="F:medium-chain fatty acid-CoA ligase activity"/>
    <property type="evidence" value="ECO:0007669"/>
    <property type="project" value="TreeGrafter"/>
</dbReference>
<organism evidence="6 7">
    <name type="scientific">Frankia nepalensis</name>
    <dbReference type="NCBI Taxonomy" id="1836974"/>
    <lineage>
        <taxon>Bacteria</taxon>
        <taxon>Bacillati</taxon>
        <taxon>Actinomycetota</taxon>
        <taxon>Actinomycetes</taxon>
        <taxon>Frankiales</taxon>
        <taxon>Frankiaceae</taxon>
        <taxon>Frankia</taxon>
    </lineage>
</organism>
<evidence type="ECO:0000313" key="7">
    <source>
        <dbReference type="Proteomes" id="UP000604475"/>
    </source>
</evidence>
<comment type="similarity">
    <text evidence="1">Belongs to the ATP-dependent AMP-binding enzyme family.</text>
</comment>
<dbReference type="AlphaFoldDB" id="A0A937URY1"/>
<evidence type="ECO:0000259" key="5">
    <source>
        <dbReference type="Pfam" id="PF13193"/>
    </source>
</evidence>
<keyword evidence="2" id="KW-0436">Ligase</keyword>
<dbReference type="GO" id="GO:0006631">
    <property type="term" value="P:fatty acid metabolic process"/>
    <property type="evidence" value="ECO:0007669"/>
    <property type="project" value="TreeGrafter"/>
</dbReference>
<dbReference type="InterPro" id="IPR045851">
    <property type="entry name" value="AMP-bd_C_sf"/>
</dbReference>
<dbReference type="SUPFAM" id="SSF56801">
    <property type="entry name" value="Acetyl-CoA synthetase-like"/>
    <property type="match status" value="1"/>
</dbReference>
<evidence type="ECO:0000259" key="4">
    <source>
        <dbReference type="Pfam" id="PF00501"/>
    </source>
</evidence>
<feature type="compositionally biased region" description="Basic and acidic residues" evidence="3">
    <location>
        <begin position="602"/>
        <end position="611"/>
    </location>
</feature>
<evidence type="ECO:0000256" key="2">
    <source>
        <dbReference type="ARBA" id="ARBA00022598"/>
    </source>
</evidence>
<dbReference type="RefSeq" id="WP_202999106.1">
    <property type="nucleotide sequence ID" value="NZ_JADWYU010000143.1"/>
</dbReference>
<name>A0A937URY1_9ACTN</name>
<dbReference type="Pfam" id="PF13193">
    <property type="entry name" value="AMP-binding_C"/>
    <property type="match status" value="1"/>
</dbReference>
<evidence type="ECO:0000256" key="1">
    <source>
        <dbReference type="ARBA" id="ARBA00006432"/>
    </source>
</evidence>
<protein>
    <submittedName>
        <fullName evidence="6">AMP-binding protein</fullName>
    </submittedName>
</protein>
<reference evidence="6" key="1">
    <citation type="submission" date="2020-12" db="EMBL/GenBank/DDBJ databases">
        <title>Genomic characterization of non-nitrogen-fixing Frankia strains.</title>
        <authorList>
            <person name="Carlos-Shanley C."/>
            <person name="Guerra T."/>
            <person name="Hahn D."/>
        </authorList>
    </citation>
    <scope>NUCLEOTIDE SEQUENCE</scope>
    <source>
        <strain evidence="6">CN6</strain>
    </source>
</reference>
<proteinExistence type="inferred from homology"/>
<feature type="domain" description="AMP-dependent synthetase/ligase" evidence="4">
    <location>
        <begin position="24"/>
        <end position="381"/>
    </location>
</feature>
<dbReference type="Gene3D" id="2.30.38.10">
    <property type="entry name" value="Luciferase, Domain 3"/>
    <property type="match status" value="1"/>
</dbReference>
<dbReference type="Gene3D" id="3.40.50.980">
    <property type="match status" value="2"/>
</dbReference>
<feature type="compositionally biased region" description="Pro residues" evidence="3">
    <location>
        <begin position="585"/>
        <end position="598"/>
    </location>
</feature>
<dbReference type="Proteomes" id="UP000604475">
    <property type="component" value="Unassembled WGS sequence"/>
</dbReference>
<feature type="domain" description="AMP-binding enzyme C-terminal" evidence="5">
    <location>
        <begin position="494"/>
        <end position="571"/>
    </location>
</feature>
<feature type="region of interest" description="Disordered" evidence="3">
    <location>
        <begin position="575"/>
        <end position="611"/>
    </location>
</feature>
<dbReference type="InterPro" id="IPR025110">
    <property type="entry name" value="AMP-bd_C"/>
</dbReference>
<dbReference type="InterPro" id="IPR020845">
    <property type="entry name" value="AMP-binding_CS"/>
</dbReference>
<evidence type="ECO:0000256" key="3">
    <source>
        <dbReference type="SAM" id="MobiDB-lite"/>
    </source>
</evidence>
<dbReference type="InterPro" id="IPR000873">
    <property type="entry name" value="AMP-dep_synth/lig_dom"/>
</dbReference>
<dbReference type="EMBL" id="JAEACQ010000235">
    <property type="protein sequence ID" value="MBL7629700.1"/>
    <property type="molecule type" value="Genomic_DNA"/>
</dbReference>
<evidence type="ECO:0000313" key="6">
    <source>
        <dbReference type="EMBL" id="MBL7629700.1"/>
    </source>
</evidence>
<gene>
    <name evidence="6" type="ORF">I7412_21505</name>
</gene>
<dbReference type="PROSITE" id="PS00455">
    <property type="entry name" value="AMP_BINDING"/>
    <property type="match status" value="1"/>
</dbReference>
<dbReference type="Pfam" id="PF00501">
    <property type="entry name" value="AMP-binding"/>
    <property type="match status" value="1"/>
</dbReference>
<dbReference type="Gene3D" id="3.30.300.30">
    <property type="match status" value="1"/>
</dbReference>
<feature type="region of interest" description="Disordered" evidence="3">
    <location>
        <begin position="351"/>
        <end position="419"/>
    </location>
</feature>
<feature type="compositionally biased region" description="Low complexity" evidence="3">
    <location>
        <begin position="409"/>
        <end position="419"/>
    </location>
</feature>
<dbReference type="PANTHER" id="PTHR43201">
    <property type="entry name" value="ACYL-COA SYNTHETASE"/>
    <property type="match status" value="1"/>
</dbReference>